<dbReference type="EMBL" id="CAJVQC010073387">
    <property type="protein sequence ID" value="CAG8812241.1"/>
    <property type="molecule type" value="Genomic_DNA"/>
</dbReference>
<evidence type="ECO:0000313" key="1">
    <source>
        <dbReference type="EMBL" id="CAG8812241.1"/>
    </source>
</evidence>
<protein>
    <submittedName>
        <fullName evidence="1">1910_t:CDS:1</fullName>
    </submittedName>
</protein>
<organism evidence="1 2">
    <name type="scientific">Racocetra persica</name>
    <dbReference type="NCBI Taxonomy" id="160502"/>
    <lineage>
        <taxon>Eukaryota</taxon>
        <taxon>Fungi</taxon>
        <taxon>Fungi incertae sedis</taxon>
        <taxon>Mucoromycota</taxon>
        <taxon>Glomeromycotina</taxon>
        <taxon>Glomeromycetes</taxon>
        <taxon>Diversisporales</taxon>
        <taxon>Gigasporaceae</taxon>
        <taxon>Racocetra</taxon>
    </lineage>
</organism>
<proteinExistence type="predicted"/>
<gene>
    <name evidence="1" type="ORF">RPERSI_LOCUS23490</name>
</gene>
<name>A0ACA9RUQ9_9GLOM</name>
<comment type="caution">
    <text evidence="1">The sequence shown here is derived from an EMBL/GenBank/DDBJ whole genome shotgun (WGS) entry which is preliminary data.</text>
</comment>
<accession>A0ACA9RUQ9</accession>
<evidence type="ECO:0000313" key="2">
    <source>
        <dbReference type="Proteomes" id="UP000789920"/>
    </source>
</evidence>
<dbReference type="Proteomes" id="UP000789920">
    <property type="component" value="Unassembled WGS sequence"/>
</dbReference>
<feature type="non-terminal residue" evidence="1">
    <location>
        <position position="67"/>
    </location>
</feature>
<sequence>MTAVIVKPLQIEPDDITLTVEAKDYIDQDNTEAVFFISSEFMIVDDTYMVHFRSINFVEYQKSSLNN</sequence>
<reference evidence="1" key="1">
    <citation type="submission" date="2021-06" db="EMBL/GenBank/DDBJ databases">
        <authorList>
            <person name="Kallberg Y."/>
            <person name="Tangrot J."/>
            <person name="Rosling A."/>
        </authorList>
    </citation>
    <scope>NUCLEOTIDE SEQUENCE</scope>
    <source>
        <strain evidence="1">MA461A</strain>
    </source>
</reference>
<keyword evidence="2" id="KW-1185">Reference proteome</keyword>